<gene>
    <name evidence="4" type="ORF">E5083_07975</name>
</gene>
<keyword evidence="1" id="KW-0479">Metal-binding</keyword>
<dbReference type="PANTHER" id="PTHR33542:SF5">
    <property type="entry name" value="FERROCHELATASE CHE1"/>
    <property type="match status" value="1"/>
</dbReference>
<keyword evidence="2" id="KW-0456">Lyase</keyword>
<dbReference type="GO" id="GO:0046872">
    <property type="term" value="F:metal ion binding"/>
    <property type="evidence" value="ECO:0007669"/>
    <property type="project" value="UniProtKB-KW"/>
</dbReference>
<sequence>MTATLLAVAHGTRDPEGVRTVLALLAEVRRLRPGLRIEPAWLGLVQPSVPDALSALPGPVIAVPLLLASGYHVRADIPALLADADPGKVRVTPALGPSPLLAQALAARLTEAGRPPNATPIVLAATGSSDPRARADTTESARLLSRHLHAPVSVAYASGEGPTPTEALSAWHNSGHPEVSLATHLLAPGHFAHTLTQTDARWTSAPLGTHPSVAELVLRRYDEAHRPADQRPVPGAHRGRPRTEAGAAGHTSAT</sequence>
<dbReference type="Pfam" id="PF01903">
    <property type="entry name" value="CbiX"/>
    <property type="match status" value="2"/>
</dbReference>
<dbReference type="SUPFAM" id="SSF53800">
    <property type="entry name" value="Chelatase"/>
    <property type="match status" value="1"/>
</dbReference>
<dbReference type="AlphaFoldDB" id="A0A4Z1DC72"/>
<dbReference type="InterPro" id="IPR002762">
    <property type="entry name" value="CbiX-like"/>
</dbReference>
<dbReference type="Gene3D" id="3.40.50.1400">
    <property type="match status" value="2"/>
</dbReference>
<dbReference type="PANTHER" id="PTHR33542">
    <property type="entry name" value="SIROHYDROCHLORIN FERROCHELATASE, CHLOROPLASTIC"/>
    <property type="match status" value="1"/>
</dbReference>
<name>A0A4Z1DC72_9ACTN</name>
<evidence type="ECO:0000313" key="4">
    <source>
        <dbReference type="EMBL" id="TGN79545.1"/>
    </source>
</evidence>
<dbReference type="RefSeq" id="WP_135784882.1">
    <property type="nucleotide sequence ID" value="NZ_SRRT01000002.1"/>
</dbReference>
<dbReference type="EMBL" id="SRRT01000002">
    <property type="protein sequence ID" value="TGN79545.1"/>
    <property type="molecule type" value="Genomic_DNA"/>
</dbReference>
<evidence type="ECO:0008006" key="6">
    <source>
        <dbReference type="Google" id="ProtNLM"/>
    </source>
</evidence>
<dbReference type="Proteomes" id="UP000298159">
    <property type="component" value="Unassembled WGS sequence"/>
</dbReference>
<evidence type="ECO:0000256" key="2">
    <source>
        <dbReference type="ARBA" id="ARBA00023239"/>
    </source>
</evidence>
<accession>A0A4Z1DC72</accession>
<evidence type="ECO:0000256" key="3">
    <source>
        <dbReference type="SAM" id="MobiDB-lite"/>
    </source>
</evidence>
<evidence type="ECO:0000313" key="5">
    <source>
        <dbReference type="Proteomes" id="UP000298159"/>
    </source>
</evidence>
<evidence type="ECO:0000256" key="1">
    <source>
        <dbReference type="ARBA" id="ARBA00022723"/>
    </source>
</evidence>
<keyword evidence="5" id="KW-1185">Reference proteome</keyword>
<dbReference type="GO" id="GO:0016829">
    <property type="term" value="F:lyase activity"/>
    <property type="evidence" value="ECO:0007669"/>
    <property type="project" value="UniProtKB-KW"/>
</dbReference>
<organism evidence="4 5">
    <name type="scientific">Streptomyces bauhiniae</name>
    <dbReference type="NCBI Taxonomy" id="2340725"/>
    <lineage>
        <taxon>Bacteria</taxon>
        <taxon>Bacillati</taxon>
        <taxon>Actinomycetota</taxon>
        <taxon>Actinomycetes</taxon>
        <taxon>Kitasatosporales</taxon>
        <taxon>Streptomycetaceae</taxon>
        <taxon>Streptomyces</taxon>
    </lineage>
</organism>
<comment type="caution">
    <text evidence="4">The sequence shown here is derived from an EMBL/GenBank/DDBJ whole genome shotgun (WGS) entry which is preliminary data.</text>
</comment>
<feature type="region of interest" description="Disordered" evidence="3">
    <location>
        <begin position="225"/>
        <end position="254"/>
    </location>
</feature>
<proteinExistence type="predicted"/>
<dbReference type="InterPro" id="IPR050963">
    <property type="entry name" value="Sirohydro_Cobaltochel/CbiX"/>
</dbReference>
<reference evidence="4 5" key="1">
    <citation type="submission" date="2019-04" db="EMBL/GenBank/DDBJ databases">
        <title>Streptomyces sp. nov. Bv016 isolated from bark of Buahinia variegata.</title>
        <authorList>
            <person name="Kanchanasin P."/>
            <person name="Tanasupawat S."/>
            <person name="Yuki M."/>
            <person name="Kudo T."/>
        </authorList>
    </citation>
    <scope>NUCLEOTIDE SEQUENCE [LARGE SCALE GENOMIC DNA]</scope>
    <source>
        <strain evidence="4 5">Bv016</strain>
    </source>
</reference>
<dbReference type="CDD" id="cd03416">
    <property type="entry name" value="CbiX_SirB_N"/>
    <property type="match status" value="1"/>
</dbReference>
<protein>
    <recommendedName>
        <fullName evidence="6">Sirohydrochlorin chelatase</fullName>
    </recommendedName>
</protein>
<dbReference type="GeneID" id="95447528"/>